<protein>
    <submittedName>
        <fullName evidence="1">Uncharacterized protein</fullName>
    </submittedName>
</protein>
<proteinExistence type="predicted"/>
<sequence length="278" mass="30940">MEMLRKSKTLRKNPYFKDVYVNEDLTPSQRVADRKLRQERDRKNSELLESKTLNGRTLKFKTCEDGKKRFWGIRNGELKLVLSNIDQEIIASFDLNESVDQNSTEATKETVNKALTNSTNSSHPVATKAAVNKTLTNSAKSSRPKCPIEVPHDPTINIFTAQSVCLSSNHVESARNMQEITLTANVMSSPVVSPDVSMNRSAFSSFSCSSSASSSSSFLSSCSLQQMSPKDSTSFENSSESLVRCPDRTKLNSGTRTLLVLTTRCTCSNLRHLPWNQI</sequence>
<gene>
    <name evidence="1" type="ORF">BpHYR1_002785</name>
</gene>
<evidence type="ECO:0000313" key="2">
    <source>
        <dbReference type="Proteomes" id="UP000276133"/>
    </source>
</evidence>
<dbReference type="Proteomes" id="UP000276133">
    <property type="component" value="Unassembled WGS sequence"/>
</dbReference>
<accession>A0A3M7T9U7</accession>
<organism evidence="1 2">
    <name type="scientific">Brachionus plicatilis</name>
    <name type="common">Marine rotifer</name>
    <name type="synonym">Brachionus muelleri</name>
    <dbReference type="NCBI Taxonomy" id="10195"/>
    <lineage>
        <taxon>Eukaryota</taxon>
        <taxon>Metazoa</taxon>
        <taxon>Spiralia</taxon>
        <taxon>Gnathifera</taxon>
        <taxon>Rotifera</taxon>
        <taxon>Eurotatoria</taxon>
        <taxon>Monogononta</taxon>
        <taxon>Pseudotrocha</taxon>
        <taxon>Ploima</taxon>
        <taxon>Brachionidae</taxon>
        <taxon>Brachionus</taxon>
    </lineage>
</organism>
<reference evidence="1 2" key="1">
    <citation type="journal article" date="2018" name="Sci. Rep.">
        <title>Genomic signatures of local adaptation to the degree of environmental predictability in rotifers.</title>
        <authorList>
            <person name="Franch-Gras L."/>
            <person name="Hahn C."/>
            <person name="Garcia-Roger E.M."/>
            <person name="Carmona M.J."/>
            <person name="Serra M."/>
            <person name="Gomez A."/>
        </authorList>
    </citation>
    <scope>NUCLEOTIDE SEQUENCE [LARGE SCALE GENOMIC DNA]</scope>
    <source>
        <strain evidence="1">HYR1</strain>
    </source>
</reference>
<name>A0A3M7T9U7_BRAPC</name>
<comment type="caution">
    <text evidence="1">The sequence shown here is derived from an EMBL/GenBank/DDBJ whole genome shotgun (WGS) entry which is preliminary data.</text>
</comment>
<evidence type="ECO:0000313" key="1">
    <source>
        <dbReference type="EMBL" id="RNA44688.1"/>
    </source>
</evidence>
<dbReference type="AlphaFoldDB" id="A0A3M7T9U7"/>
<keyword evidence="2" id="KW-1185">Reference proteome</keyword>
<dbReference type="EMBL" id="REGN01000067">
    <property type="protein sequence ID" value="RNA44688.1"/>
    <property type="molecule type" value="Genomic_DNA"/>
</dbReference>